<evidence type="ECO:0000256" key="1">
    <source>
        <dbReference type="ARBA" id="ARBA00004496"/>
    </source>
</evidence>
<dbReference type="GeneID" id="303483995"/>
<keyword evidence="5 12" id="KW-0963">Cytoplasm</keyword>
<comment type="subcellular location">
    <subcellularLocation>
        <location evidence="1 12">Cytoplasm</location>
    </subcellularLocation>
</comment>
<dbReference type="InterPro" id="IPR029028">
    <property type="entry name" value="Alpha/beta_knot_MTases"/>
</dbReference>
<dbReference type="InterPro" id="IPR046887">
    <property type="entry name" value="RsmE_PUA-like"/>
</dbReference>
<evidence type="ECO:0000259" key="13">
    <source>
        <dbReference type="Pfam" id="PF04452"/>
    </source>
</evidence>
<organism evidence="15 16">
    <name type="scientific">Blastomonas fulva</name>
    <dbReference type="NCBI Taxonomy" id="1550728"/>
    <lineage>
        <taxon>Bacteria</taxon>
        <taxon>Pseudomonadati</taxon>
        <taxon>Pseudomonadota</taxon>
        <taxon>Alphaproteobacteria</taxon>
        <taxon>Sphingomonadales</taxon>
        <taxon>Sphingomonadaceae</taxon>
        <taxon>Blastomonas</taxon>
    </lineage>
</organism>
<evidence type="ECO:0000256" key="6">
    <source>
        <dbReference type="ARBA" id="ARBA00022552"/>
    </source>
</evidence>
<evidence type="ECO:0000256" key="2">
    <source>
        <dbReference type="ARBA" id="ARBA00005528"/>
    </source>
</evidence>
<dbReference type="InterPro" id="IPR015947">
    <property type="entry name" value="PUA-like_sf"/>
</dbReference>
<dbReference type="EMBL" id="CP020083">
    <property type="protein sequence ID" value="ASR50088.1"/>
    <property type="molecule type" value="Genomic_DNA"/>
</dbReference>
<dbReference type="CDD" id="cd18084">
    <property type="entry name" value="RsmE-like"/>
    <property type="match status" value="1"/>
</dbReference>
<dbReference type="Proteomes" id="UP000258016">
    <property type="component" value="Chromosome"/>
</dbReference>
<feature type="domain" description="Ribosomal RNA small subunit methyltransferase E PUA-like" evidence="14">
    <location>
        <begin position="29"/>
        <end position="75"/>
    </location>
</feature>
<comment type="catalytic activity">
    <reaction evidence="11 12">
        <text>uridine(1498) in 16S rRNA + S-adenosyl-L-methionine = N(3)-methyluridine(1498) in 16S rRNA + S-adenosyl-L-homocysteine + H(+)</text>
        <dbReference type="Rhea" id="RHEA:42920"/>
        <dbReference type="Rhea" id="RHEA-COMP:10283"/>
        <dbReference type="Rhea" id="RHEA-COMP:10284"/>
        <dbReference type="ChEBI" id="CHEBI:15378"/>
        <dbReference type="ChEBI" id="CHEBI:57856"/>
        <dbReference type="ChEBI" id="CHEBI:59789"/>
        <dbReference type="ChEBI" id="CHEBI:65315"/>
        <dbReference type="ChEBI" id="CHEBI:74502"/>
        <dbReference type="EC" id="2.1.1.193"/>
    </reaction>
</comment>
<comment type="function">
    <text evidence="10 12">Specifically methylates the N3 position of the uracil ring of uridine 1498 (m3U1498) in 16S rRNA. Acts on the fully assembled 30S ribosomal subunit.</text>
</comment>
<evidence type="ECO:0000256" key="5">
    <source>
        <dbReference type="ARBA" id="ARBA00022490"/>
    </source>
</evidence>
<keyword evidence="9 12" id="KW-0949">S-adenosyl-L-methionine</keyword>
<dbReference type="RefSeq" id="WP_117351093.1">
    <property type="nucleotide sequence ID" value="NZ_CP020083.1"/>
</dbReference>
<dbReference type="SUPFAM" id="SSF88697">
    <property type="entry name" value="PUA domain-like"/>
    <property type="match status" value="1"/>
</dbReference>
<keyword evidence="6 12" id="KW-0698">rRNA processing</keyword>
<dbReference type="NCBIfam" id="NF008696">
    <property type="entry name" value="PRK11713.3-5"/>
    <property type="match status" value="1"/>
</dbReference>
<name>A0ABM6M2D7_9SPHN</name>
<dbReference type="Pfam" id="PF20260">
    <property type="entry name" value="PUA_4"/>
    <property type="match status" value="1"/>
</dbReference>
<evidence type="ECO:0000259" key="14">
    <source>
        <dbReference type="Pfam" id="PF20260"/>
    </source>
</evidence>
<evidence type="ECO:0000256" key="4">
    <source>
        <dbReference type="ARBA" id="ARBA00013673"/>
    </source>
</evidence>
<evidence type="ECO:0000256" key="3">
    <source>
        <dbReference type="ARBA" id="ARBA00012328"/>
    </source>
</evidence>
<dbReference type="InterPro" id="IPR029026">
    <property type="entry name" value="tRNA_m1G_MTases_N"/>
</dbReference>
<gene>
    <name evidence="15" type="ORF">B5J99_00215</name>
</gene>
<evidence type="ECO:0000256" key="11">
    <source>
        <dbReference type="ARBA" id="ARBA00047944"/>
    </source>
</evidence>
<accession>A0ABM6M2D7</accession>
<dbReference type="SUPFAM" id="SSF75217">
    <property type="entry name" value="alpha/beta knot"/>
    <property type="match status" value="1"/>
</dbReference>
<dbReference type="PANTHER" id="PTHR30027">
    <property type="entry name" value="RIBOSOMAL RNA SMALL SUBUNIT METHYLTRANSFERASE E"/>
    <property type="match status" value="1"/>
</dbReference>
<keyword evidence="7 12" id="KW-0489">Methyltransferase</keyword>
<dbReference type="PIRSF" id="PIRSF015601">
    <property type="entry name" value="MTase_slr0722"/>
    <property type="match status" value="1"/>
</dbReference>
<protein>
    <recommendedName>
        <fullName evidence="4 12">Ribosomal RNA small subunit methyltransferase E</fullName>
        <ecNumber evidence="3 12">2.1.1.193</ecNumber>
    </recommendedName>
</protein>
<dbReference type="Gene3D" id="3.40.1280.10">
    <property type="match status" value="1"/>
</dbReference>
<evidence type="ECO:0000256" key="7">
    <source>
        <dbReference type="ARBA" id="ARBA00022603"/>
    </source>
</evidence>
<comment type="similarity">
    <text evidence="2 12">Belongs to the RNA methyltransferase RsmE family.</text>
</comment>
<feature type="domain" description="Ribosomal RNA small subunit methyltransferase E methyltransferase" evidence="13">
    <location>
        <begin position="87"/>
        <end position="244"/>
    </location>
</feature>
<evidence type="ECO:0000256" key="10">
    <source>
        <dbReference type="ARBA" id="ARBA00025699"/>
    </source>
</evidence>
<sequence length="253" mass="27552">MTATPAWPPRSAPRLFVDQPLAIGASLRIEGNQAHYLVNVMRLAEGAPVKLFDDISGEYLARVTARGKRDITLTLESLLRTREAVPDFWLCAAPIKKARFDFLAEKACELGVARFVPVLTDRAVVDKVKDDRLRGTMIEAAEQCERTALPVIAPLTRLDALLKSWPEGRHLFFADERLHEDRGVSFSQALTRHSGPAAVLIGPEGGFTDAENAAIRSHPAAVPVSLGPRILRAETAAIAATAVWMASLGDWVA</sequence>
<keyword evidence="8 12" id="KW-0808">Transferase</keyword>
<dbReference type="PANTHER" id="PTHR30027:SF3">
    <property type="entry name" value="16S RRNA (URACIL(1498)-N(3))-METHYLTRANSFERASE"/>
    <property type="match status" value="1"/>
</dbReference>
<dbReference type="EC" id="2.1.1.193" evidence="3 12"/>
<dbReference type="Gene3D" id="2.40.240.20">
    <property type="entry name" value="Hypothetical PUA domain-like, domain 1"/>
    <property type="match status" value="1"/>
</dbReference>
<evidence type="ECO:0000256" key="9">
    <source>
        <dbReference type="ARBA" id="ARBA00022691"/>
    </source>
</evidence>
<dbReference type="InterPro" id="IPR006700">
    <property type="entry name" value="RsmE"/>
</dbReference>
<keyword evidence="16" id="KW-1185">Reference proteome</keyword>
<evidence type="ECO:0000313" key="15">
    <source>
        <dbReference type="EMBL" id="ASR50088.1"/>
    </source>
</evidence>
<dbReference type="InterPro" id="IPR046886">
    <property type="entry name" value="RsmE_MTase_dom"/>
</dbReference>
<evidence type="ECO:0000256" key="8">
    <source>
        <dbReference type="ARBA" id="ARBA00022679"/>
    </source>
</evidence>
<dbReference type="NCBIfam" id="TIGR00046">
    <property type="entry name" value="RsmE family RNA methyltransferase"/>
    <property type="match status" value="1"/>
</dbReference>
<evidence type="ECO:0000256" key="12">
    <source>
        <dbReference type="PIRNR" id="PIRNR015601"/>
    </source>
</evidence>
<evidence type="ECO:0000313" key="16">
    <source>
        <dbReference type="Proteomes" id="UP000258016"/>
    </source>
</evidence>
<reference evidence="15 16" key="1">
    <citation type="submission" date="2017-03" db="EMBL/GenBank/DDBJ databases">
        <title>Complete genome sequence of Blastomonas fulva degrading microcsystin LR.</title>
        <authorList>
            <person name="Lee H.-g."/>
            <person name="Jin L."/>
            <person name="oh H.-M."/>
        </authorList>
    </citation>
    <scope>NUCLEOTIDE SEQUENCE [LARGE SCALE GENOMIC DNA]</scope>
    <source>
        <strain evidence="15 16">T2</strain>
    </source>
</reference>
<dbReference type="Pfam" id="PF04452">
    <property type="entry name" value="Methyltrans_RNA"/>
    <property type="match status" value="1"/>
</dbReference>
<proteinExistence type="inferred from homology"/>